<evidence type="ECO:0000313" key="5">
    <source>
        <dbReference type="Proteomes" id="UP000178515"/>
    </source>
</evidence>
<dbReference type="Gene3D" id="1.10.530.10">
    <property type="match status" value="1"/>
</dbReference>
<feature type="domain" description="Transglycosylase SLT" evidence="3">
    <location>
        <begin position="241"/>
        <end position="428"/>
    </location>
</feature>
<evidence type="ECO:0000259" key="3">
    <source>
        <dbReference type="Pfam" id="PF13406"/>
    </source>
</evidence>
<accession>A0A1G1Z2E1</accession>
<keyword evidence="1" id="KW-0175">Coiled coil</keyword>
<keyword evidence="2" id="KW-1133">Transmembrane helix</keyword>
<dbReference type="InterPro" id="IPR031304">
    <property type="entry name" value="SLT_2"/>
</dbReference>
<dbReference type="AlphaFoldDB" id="A0A1G1Z2E1"/>
<dbReference type="SUPFAM" id="SSF53955">
    <property type="entry name" value="Lysozyme-like"/>
    <property type="match status" value="1"/>
</dbReference>
<comment type="caution">
    <text evidence="4">The sequence shown here is derived from an EMBL/GenBank/DDBJ whole genome shotgun (WGS) entry which is preliminary data.</text>
</comment>
<feature type="transmembrane region" description="Helical" evidence="2">
    <location>
        <begin position="46"/>
        <end position="65"/>
    </location>
</feature>
<sequence>MFQRPRPKILVDVTSRKRLPFHSFDSLPRRVNLSYEPRRSFSLPRLFKVLPFIFLLLFFLNPVYAPIGSLGTQAQTTSTALQEREVLQQQLDDLERQMAEYEKTIEVYKRQGVSLSSEIKQLNAKISKINLQIKSVSLSLDKLDSEIAATSDRIVVTEINIDARKAALSKSLQTIYESEDTSLIEILLRSQQISDFFGNLNDLAVVQETVRVSLGELTDLKTELTDQKEVLGLKRADAQALKEYQDAQRRAVELTKKEKDTILATTKGQESKYKELLKETEKTAAQIRSRIFELLGGGELSFEQAYQFAKIAEDVTGIRAAMVLAVLDRESALGQNVGRCNYRTAMHPTRDIPIFLEITKELGLNPDEMLVSCANADGAYGGAMGPAQFIPSTWNIYRDRVTQATGSRPPSPWRNADAFIATALYLRDAYDSASCIEYSKLDSDSQRLRERCAAAKYYAGSRWHTYRWAYGEPVVDRADSFQKDINLITS</sequence>
<keyword evidence="2" id="KW-0472">Membrane</keyword>
<organism evidence="4 5">
    <name type="scientific">Candidatus Colwellbacteria bacterium RIFCSPHIGHO2_12_FULL_44_17</name>
    <dbReference type="NCBI Taxonomy" id="1797689"/>
    <lineage>
        <taxon>Bacteria</taxon>
        <taxon>Candidatus Colwelliibacteriota</taxon>
    </lineage>
</organism>
<evidence type="ECO:0000256" key="2">
    <source>
        <dbReference type="SAM" id="Phobius"/>
    </source>
</evidence>
<evidence type="ECO:0000313" key="4">
    <source>
        <dbReference type="EMBL" id="OGY58813.1"/>
    </source>
</evidence>
<dbReference type="EMBL" id="MHIX01000033">
    <property type="protein sequence ID" value="OGY58813.1"/>
    <property type="molecule type" value="Genomic_DNA"/>
</dbReference>
<feature type="coiled-coil region" evidence="1">
    <location>
        <begin position="77"/>
        <end position="125"/>
    </location>
</feature>
<keyword evidence="2" id="KW-0812">Transmembrane</keyword>
<protein>
    <recommendedName>
        <fullName evidence="3">Transglycosylase SLT domain-containing protein</fullName>
    </recommendedName>
</protein>
<proteinExistence type="predicted"/>
<dbReference type="InterPro" id="IPR023346">
    <property type="entry name" value="Lysozyme-like_dom_sf"/>
</dbReference>
<dbReference type="Proteomes" id="UP000178515">
    <property type="component" value="Unassembled WGS sequence"/>
</dbReference>
<name>A0A1G1Z2E1_9BACT</name>
<reference evidence="4 5" key="1">
    <citation type="journal article" date="2016" name="Nat. Commun.">
        <title>Thousands of microbial genomes shed light on interconnected biogeochemical processes in an aquifer system.</title>
        <authorList>
            <person name="Anantharaman K."/>
            <person name="Brown C.T."/>
            <person name="Hug L.A."/>
            <person name="Sharon I."/>
            <person name="Castelle C.J."/>
            <person name="Probst A.J."/>
            <person name="Thomas B.C."/>
            <person name="Singh A."/>
            <person name="Wilkins M.J."/>
            <person name="Karaoz U."/>
            <person name="Brodie E.L."/>
            <person name="Williams K.H."/>
            <person name="Hubbard S.S."/>
            <person name="Banfield J.F."/>
        </authorList>
    </citation>
    <scope>NUCLEOTIDE SEQUENCE [LARGE SCALE GENOMIC DNA]</scope>
</reference>
<dbReference type="Pfam" id="PF13406">
    <property type="entry name" value="SLT_2"/>
    <property type="match status" value="1"/>
</dbReference>
<gene>
    <name evidence="4" type="ORF">A3F24_00225</name>
</gene>
<dbReference type="STRING" id="1797689.A3F24_00225"/>
<evidence type="ECO:0000256" key="1">
    <source>
        <dbReference type="SAM" id="Coils"/>
    </source>
</evidence>
<dbReference type="Gene3D" id="6.10.250.3150">
    <property type="match status" value="1"/>
</dbReference>